<accession>U2YMN5</accession>
<reference evidence="2 3" key="1">
    <citation type="submission" date="2013-09" db="EMBL/GenBank/DDBJ databases">
        <title>Whole genome shotgun sequence of Novosphingobium tardaugens NBRC 16725.</title>
        <authorList>
            <person name="Isaki S."/>
            <person name="Hosoyama A."/>
            <person name="Tsuchikane K."/>
            <person name="Katsumata H."/>
            <person name="Ando Y."/>
            <person name="Yamazaki S."/>
            <person name="Fujita N."/>
        </authorList>
    </citation>
    <scope>NUCLEOTIDE SEQUENCE [LARGE SCALE GENOMIC DNA]</scope>
    <source>
        <strain evidence="2 3">NBRC 16725</strain>
    </source>
</reference>
<dbReference type="Pfam" id="PF03992">
    <property type="entry name" value="ABM"/>
    <property type="match status" value="1"/>
</dbReference>
<dbReference type="RefSeq" id="WP_021690662.1">
    <property type="nucleotide sequence ID" value="NZ_BASZ01000006.1"/>
</dbReference>
<dbReference type="InterPro" id="IPR011008">
    <property type="entry name" value="Dimeric_a/b-barrel"/>
</dbReference>
<gene>
    <name evidence="2" type="ORF">NT2_06_01970</name>
</gene>
<comment type="caution">
    <text evidence="2">The sequence shown here is derived from an EMBL/GenBank/DDBJ whole genome shotgun (WGS) entry which is preliminary data.</text>
</comment>
<name>U2YMN5_9SPHN</name>
<organism evidence="2 3">
    <name type="scientific">Caenibius tardaugens NBRC 16725</name>
    <dbReference type="NCBI Taxonomy" id="1219035"/>
    <lineage>
        <taxon>Bacteria</taxon>
        <taxon>Pseudomonadati</taxon>
        <taxon>Pseudomonadota</taxon>
        <taxon>Alphaproteobacteria</taxon>
        <taxon>Sphingomonadales</taxon>
        <taxon>Erythrobacteraceae</taxon>
        <taxon>Caenibius</taxon>
    </lineage>
</organism>
<evidence type="ECO:0000259" key="1">
    <source>
        <dbReference type="Pfam" id="PF03992"/>
    </source>
</evidence>
<dbReference type="AlphaFoldDB" id="U2YMN5"/>
<evidence type="ECO:0000313" key="2">
    <source>
        <dbReference type="EMBL" id="GAD49757.1"/>
    </source>
</evidence>
<dbReference type="InterPro" id="IPR007138">
    <property type="entry name" value="ABM_dom"/>
</dbReference>
<keyword evidence="3" id="KW-1185">Reference proteome</keyword>
<dbReference type="eggNOG" id="ENOG5032UCQ">
    <property type="taxonomic scope" value="Bacteria"/>
</dbReference>
<protein>
    <recommendedName>
        <fullName evidence="1">ABM domain-containing protein</fullName>
    </recommendedName>
</protein>
<dbReference type="Proteomes" id="UP000016568">
    <property type="component" value="Unassembled WGS sequence"/>
</dbReference>
<dbReference type="SUPFAM" id="SSF54909">
    <property type="entry name" value="Dimeric alpha+beta barrel"/>
    <property type="match status" value="1"/>
</dbReference>
<dbReference type="EMBL" id="BASZ01000006">
    <property type="protein sequence ID" value="GAD49757.1"/>
    <property type="molecule type" value="Genomic_DNA"/>
</dbReference>
<feature type="domain" description="ABM" evidence="1">
    <location>
        <begin position="19"/>
        <end position="75"/>
    </location>
</feature>
<dbReference type="Gene3D" id="3.30.70.100">
    <property type="match status" value="1"/>
</dbReference>
<sequence length="98" mass="11540">MTTMNDAHVLIIHEVDEYQKWKRIFDDAADMRKAAGEIEFQLLAYEAEDRRLVHFSRWISLDAARAFFESPELVEIRRIAGVRAPEFIYLREIEAGQL</sequence>
<proteinExistence type="predicted"/>
<evidence type="ECO:0000313" key="3">
    <source>
        <dbReference type="Proteomes" id="UP000016568"/>
    </source>
</evidence>